<feature type="transmembrane region" description="Helical" evidence="2">
    <location>
        <begin position="61"/>
        <end position="81"/>
    </location>
</feature>
<feature type="compositionally biased region" description="Gly residues" evidence="1">
    <location>
        <begin position="295"/>
        <end position="304"/>
    </location>
</feature>
<dbReference type="OrthoDB" id="5123526at2"/>
<feature type="region of interest" description="Disordered" evidence="1">
    <location>
        <begin position="240"/>
        <end position="304"/>
    </location>
</feature>
<keyword evidence="2" id="KW-1133">Transmembrane helix</keyword>
<keyword evidence="4" id="KW-1185">Reference proteome</keyword>
<comment type="caution">
    <text evidence="3">The sequence shown here is derived from an EMBL/GenBank/DDBJ whole genome shotgun (WGS) entry which is preliminary data.</text>
</comment>
<evidence type="ECO:0000256" key="2">
    <source>
        <dbReference type="SAM" id="Phobius"/>
    </source>
</evidence>
<accession>A0A7J5C0H9</accession>
<keyword evidence="2" id="KW-0812">Transmembrane</keyword>
<evidence type="ECO:0000313" key="3">
    <source>
        <dbReference type="EMBL" id="KAB1660409.1"/>
    </source>
</evidence>
<reference evidence="3 4" key="1">
    <citation type="submission" date="2019-09" db="EMBL/GenBank/DDBJ databases">
        <title>Phylogeny of genus Pseudoclavibacter and closely related genus.</title>
        <authorList>
            <person name="Li Y."/>
        </authorList>
    </citation>
    <scope>NUCLEOTIDE SEQUENCE [LARGE SCALE GENOMIC DNA]</scope>
    <source>
        <strain evidence="3 4">DSM 23821</strain>
    </source>
</reference>
<sequence length="304" mass="31550">MTTRDQGDPFASADAVPLNVPGGVFDSRPDEAPDRTGSTNARILLGGPLSRVRAAPVAKRAGWLVAVASIALMLVVIPAGITTFASVRRAAIEAAEEAAASPEVVVLSAASVAVQEGLQPIDSAYLMSSGIAADPEKSEMARLLSETNTFVMADNAASAKTSSDAAVSYFVSTYSQSLPGRAATILEEYPESNWETDERIDELGDIIRSNAQGQDLSALVSAVVELPQRVGDAMSEHLGNRVTYVPPSPTSTSTPAPTTSIQPQPTQQQPTQKPSPTYTQGPNPDDGDDDNDNGNNGGGGGNRG</sequence>
<dbReference type="Proteomes" id="UP000467240">
    <property type="component" value="Unassembled WGS sequence"/>
</dbReference>
<keyword evidence="2" id="KW-0472">Membrane</keyword>
<evidence type="ECO:0000256" key="1">
    <source>
        <dbReference type="SAM" id="MobiDB-lite"/>
    </source>
</evidence>
<protein>
    <submittedName>
        <fullName evidence="3">Uncharacterized protein</fullName>
    </submittedName>
</protein>
<organism evidence="3 4">
    <name type="scientific">Pseudoclavibacter chungangensis</name>
    <dbReference type="NCBI Taxonomy" id="587635"/>
    <lineage>
        <taxon>Bacteria</taxon>
        <taxon>Bacillati</taxon>
        <taxon>Actinomycetota</taxon>
        <taxon>Actinomycetes</taxon>
        <taxon>Micrococcales</taxon>
        <taxon>Microbacteriaceae</taxon>
        <taxon>Pseudoclavibacter</taxon>
    </lineage>
</organism>
<dbReference type="RefSeq" id="WP_158039509.1">
    <property type="nucleotide sequence ID" value="NZ_JACCFV010000001.1"/>
</dbReference>
<feature type="region of interest" description="Disordered" evidence="1">
    <location>
        <begin position="1"/>
        <end position="40"/>
    </location>
</feature>
<feature type="compositionally biased region" description="Low complexity" evidence="1">
    <location>
        <begin position="250"/>
        <end position="284"/>
    </location>
</feature>
<evidence type="ECO:0000313" key="4">
    <source>
        <dbReference type="Proteomes" id="UP000467240"/>
    </source>
</evidence>
<dbReference type="AlphaFoldDB" id="A0A7J5C0H9"/>
<dbReference type="EMBL" id="WBJZ01000003">
    <property type="protein sequence ID" value="KAB1660409.1"/>
    <property type="molecule type" value="Genomic_DNA"/>
</dbReference>
<proteinExistence type="predicted"/>
<name>A0A7J5C0H9_9MICO</name>
<gene>
    <name evidence="3" type="ORF">F8O01_03555</name>
</gene>